<evidence type="ECO:0000259" key="1">
    <source>
        <dbReference type="Pfam" id="PF20680"/>
    </source>
</evidence>
<dbReference type="InterPro" id="IPR011990">
    <property type="entry name" value="TPR-like_helical_dom_sf"/>
</dbReference>
<dbReference type="AlphaFoldDB" id="A0A4D9CUB3"/>
<dbReference type="PANTHER" id="PTHR37391:SF2">
    <property type="entry name" value="E3 UBIQUITIN-PROTEIN LIGASE"/>
    <property type="match status" value="1"/>
</dbReference>
<keyword evidence="3" id="KW-1185">Reference proteome</keyword>
<sequence>MPASSAASAVAATSARPYISSRFTEVAKALLAEDWARVDTRVPHLLARLTERGAHQCWHKHGTFKQHLLGVWKILSLWEQPQTLARCGLYHSAYSNSYVNLAIFKAGVDRDLVQKDCGKEAEELIYKFCVVDRQKIIVDTLFPMERVPAEGLVVPHIHTGDSVHLSSKVLGQLLVMTMADVADQQYGWQDDLFGDAQWRPCQASNEDHEETKKSDSEVMHPFTLWPGISKPGLWMYFVSKLATLARTCPMPVRPPVFNEGQFLLDRTAERQARDLYWEVISEDPRDKGNINKSISRLTQALGLNPFLAEPHTLLAQCHLVNGDFPRALLAAEKSIDLMLEWGTNWDKRVSFEAWMAWTRVLRQHAEDKTPWHSNAWGVINLGLVR</sequence>
<reference evidence="2 3" key="1">
    <citation type="submission" date="2019-01" db="EMBL/GenBank/DDBJ databases">
        <title>Nuclear Genome Assembly of the Microalgal Biofuel strain Nannochloropsis salina CCMP1776.</title>
        <authorList>
            <person name="Hovde B."/>
        </authorList>
    </citation>
    <scope>NUCLEOTIDE SEQUENCE [LARGE SCALE GENOMIC DNA]</scope>
    <source>
        <strain evidence="2 3">CCMP1776</strain>
    </source>
</reference>
<evidence type="ECO:0000313" key="2">
    <source>
        <dbReference type="EMBL" id="TFJ81667.1"/>
    </source>
</evidence>
<feature type="domain" description="DUF6817" evidence="1">
    <location>
        <begin position="49"/>
        <end position="133"/>
    </location>
</feature>
<dbReference type="SUPFAM" id="SSF48452">
    <property type="entry name" value="TPR-like"/>
    <property type="match status" value="1"/>
</dbReference>
<dbReference type="Pfam" id="PF20680">
    <property type="entry name" value="DUF6817"/>
    <property type="match status" value="1"/>
</dbReference>
<dbReference type="OrthoDB" id="2306007at2759"/>
<comment type="caution">
    <text evidence="2">The sequence shown here is derived from an EMBL/GenBank/DDBJ whole genome shotgun (WGS) entry which is preliminary data.</text>
</comment>
<proteinExistence type="predicted"/>
<organism evidence="2 3">
    <name type="scientific">Nannochloropsis salina CCMP1776</name>
    <dbReference type="NCBI Taxonomy" id="1027361"/>
    <lineage>
        <taxon>Eukaryota</taxon>
        <taxon>Sar</taxon>
        <taxon>Stramenopiles</taxon>
        <taxon>Ochrophyta</taxon>
        <taxon>Eustigmatophyceae</taxon>
        <taxon>Eustigmatales</taxon>
        <taxon>Monodopsidaceae</taxon>
        <taxon>Microchloropsis</taxon>
        <taxon>Microchloropsis salina</taxon>
    </lineage>
</organism>
<dbReference type="EMBL" id="SDOX01000122">
    <property type="protein sequence ID" value="TFJ81667.1"/>
    <property type="molecule type" value="Genomic_DNA"/>
</dbReference>
<gene>
    <name evidence="2" type="ORF">NSK_006918</name>
</gene>
<dbReference type="PANTHER" id="PTHR37391">
    <property type="entry name" value="E3 UBIQUITIN-PROTEIN LIGASE"/>
    <property type="match status" value="1"/>
</dbReference>
<protein>
    <recommendedName>
        <fullName evidence="1">DUF6817 domain-containing protein</fullName>
    </recommendedName>
</protein>
<accession>A0A4D9CUB3</accession>
<dbReference type="Gene3D" id="1.25.40.10">
    <property type="entry name" value="Tetratricopeptide repeat domain"/>
    <property type="match status" value="1"/>
</dbReference>
<name>A0A4D9CUB3_9STRA</name>
<dbReference type="Proteomes" id="UP000355283">
    <property type="component" value="Unassembled WGS sequence"/>
</dbReference>
<dbReference type="InterPro" id="IPR049202">
    <property type="entry name" value="DUF6817"/>
</dbReference>
<evidence type="ECO:0000313" key="3">
    <source>
        <dbReference type="Proteomes" id="UP000355283"/>
    </source>
</evidence>